<dbReference type="Proteomes" id="UP001518990">
    <property type="component" value="Unassembled WGS sequence"/>
</dbReference>
<dbReference type="InterPro" id="IPR036390">
    <property type="entry name" value="WH_DNA-bd_sf"/>
</dbReference>
<dbReference type="SMART" id="SM00345">
    <property type="entry name" value="HTH_GNTR"/>
    <property type="match status" value="1"/>
</dbReference>
<evidence type="ECO:0000313" key="6">
    <source>
        <dbReference type="Proteomes" id="UP001518990"/>
    </source>
</evidence>
<keyword evidence="2" id="KW-0238">DNA-binding</keyword>
<evidence type="ECO:0000256" key="1">
    <source>
        <dbReference type="ARBA" id="ARBA00023015"/>
    </source>
</evidence>
<dbReference type="Pfam" id="PF00392">
    <property type="entry name" value="GntR"/>
    <property type="match status" value="1"/>
</dbReference>
<evidence type="ECO:0000256" key="3">
    <source>
        <dbReference type="ARBA" id="ARBA00023163"/>
    </source>
</evidence>
<sequence length="232" mass="25643">MMSSSAVTESVPASLEAIDSPIARQTLHEQVASRLRDMVTDGRLPTGQRINEVALGQALGVSRTPLREALKTLAGEGLLELIPARGAIVRSFSAKDVADSMEVLKALEQLAARRVCALASDEGIARLLALHAAMRERYEARDRLPYFKLNQAFHTAMVALADNPPLLRMHEMLQAQMKRIRFIGHEGPEKWAAAMAEHEEMAEALRRRDGEALAGTIGRHHDNGVRRIRELM</sequence>
<organism evidence="5 6">
    <name type="scientific">Roseomonas marmotae</name>
    <dbReference type="NCBI Taxonomy" id="2768161"/>
    <lineage>
        <taxon>Bacteria</taxon>
        <taxon>Pseudomonadati</taxon>
        <taxon>Pseudomonadota</taxon>
        <taxon>Alphaproteobacteria</taxon>
        <taxon>Acetobacterales</taxon>
        <taxon>Roseomonadaceae</taxon>
        <taxon>Roseomonas</taxon>
    </lineage>
</organism>
<feature type="domain" description="HTH gntR-type" evidence="4">
    <location>
        <begin position="25"/>
        <end position="92"/>
    </location>
</feature>
<dbReference type="PRINTS" id="PR00035">
    <property type="entry name" value="HTHGNTR"/>
</dbReference>
<keyword evidence="6" id="KW-1185">Reference proteome</keyword>
<proteinExistence type="predicted"/>
<dbReference type="RefSeq" id="WP_207446378.1">
    <property type="nucleotide sequence ID" value="NZ_CP061094.1"/>
</dbReference>
<dbReference type="InterPro" id="IPR036388">
    <property type="entry name" value="WH-like_DNA-bd_sf"/>
</dbReference>
<comment type="caution">
    <text evidence="5">The sequence shown here is derived from an EMBL/GenBank/DDBJ whole genome shotgun (WGS) entry which is preliminary data.</text>
</comment>
<dbReference type="SMART" id="SM00895">
    <property type="entry name" value="FCD"/>
    <property type="match status" value="1"/>
</dbReference>
<evidence type="ECO:0000259" key="4">
    <source>
        <dbReference type="PROSITE" id="PS50949"/>
    </source>
</evidence>
<protein>
    <submittedName>
        <fullName evidence="5">GntR family transcriptional regulator</fullName>
    </submittedName>
</protein>
<dbReference type="InterPro" id="IPR000524">
    <property type="entry name" value="Tscrpt_reg_HTH_GntR"/>
</dbReference>
<dbReference type="Pfam" id="PF07729">
    <property type="entry name" value="FCD"/>
    <property type="match status" value="1"/>
</dbReference>
<dbReference type="InterPro" id="IPR008920">
    <property type="entry name" value="TF_FadR/GntR_C"/>
</dbReference>
<keyword evidence="1" id="KW-0805">Transcription regulation</keyword>
<dbReference type="Gene3D" id="1.10.10.10">
    <property type="entry name" value="Winged helix-like DNA-binding domain superfamily/Winged helix DNA-binding domain"/>
    <property type="match status" value="1"/>
</dbReference>
<dbReference type="InterPro" id="IPR011711">
    <property type="entry name" value="GntR_C"/>
</dbReference>
<dbReference type="EMBL" id="JACTNF010000006">
    <property type="protein sequence ID" value="MBO1074676.1"/>
    <property type="molecule type" value="Genomic_DNA"/>
</dbReference>
<accession>A0ABS3KEA3</accession>
<dbReference type="CDD" id="cd07377">
    <property type="entry name" value="WHTH_GntR"/>
    <property type="match status" value="1"/>
</dbReference>
<reference evidence="5 6" key="1">
    <citation type="submission" date="2020-09" db="EMBL/GenBank/DDBJ databases">
        <title>Roseomonas.</title>
        <authorList>
            <person name="Zhu W."/>
        </authorList>
    </citation>
    <scope>NUCLEOTIDE SEQUENCE [LARGE SCALE GENOMIC DNA]</scope>
    <source>
        <strain evidence="5 6">1311</strain>
    </source>
</reference>
<dbReference type="PANTHER" id="PTHR43537">
    <property type="entry name" value="TRANSCRIPTIONAL REGULATOR, GNTR FAMILY"/>
    <property type="match status" value="1"/>
</dbReference>
<dbReference type="SUPFAM" id="SSF48008">
    <property type="entry name" value="GntR ligand-binding domain-like"/>
    <property type="match status" value="1"/>
</dbReference>
<gene>
    <name evidence="5" type="ORF">IAI60_08640</name>
</gene>
<dbReference type="PANTHER" id="PTHR43537:SF50">
    <property type="entry name" value="TRANSCRIPTIONAL REGULATORY PROTEIN"/>
    <property type="match status" value="1"/>
</dbReference>
<dbReference type="PROSITE" id="PS50949">
    <property type="entry name" value="HTH_GNTR"/>
    <property type="match status" value="1"/>
</dbReference>
<evidence type="ECO:0000256" key="2">
    <source>
        <dbReference type="ARBA" id="ARBA00023125"/>
    </source>
</evidence>
<name>A0ABS3KEA3_9PROT</name>
<dbReference type="SUPFAM" id="SSF46785">
    <property type="entry name" value="Winged helix' DNA-binding domain"/>
    <property type="match status" value="1"/>
</dbReference>
<dbReference type="Gene3D" id="1.20.120.530">
    <property type="entry name" value="GntR ligand-binding domain-like"/>
    <property type="match status" value="1"/>
</dbReference>
<keyword evidence="3" id="KW-0804">Transcription</keyword>
<evidence type="ECO:0000313" key="5">
    <source>
        <dbReference type="EMBL" id="MBO1074676.1"/>
    </source>
</evidence>